<dbReference type="PROSITE" id="PS50888">
    <property type="entry name" value="BHLH"/>
    <property type="match status" value="1"/>
</dbReference>
<dbReference type="GO" id="GO:0004879">
    <property type="term" value="F:nuclear receptor activity"/>
    <property type="evidence" value="ECO:0007669"/>
    <property type="project" value="TreeGrafter"/>
</dbReference>
<dbReference type="InterPro" id="IPR000014">
    <property type="entry name" value="PAS"/>
</dbReference>
<dbReference type="GO" id="GO:0006805">
    <property type="term" value="P:xenobiotic metabolic process"/>
    <property type="evidence" value="ECO:0007669"/>
    <property type="project" value="InterPro"/>
</dbReference>
<dbReference type="Ensembl" id="ENSACLT00000011520.2">
    <property type="protein sequence ID" value="ENSACLP00000011240.2"/>
    <property type="gene ID" value="ENSACLG00000007697.2"/>
</dbReference>
<evidence type="ECO:0000256" key="12">
    <source>
        <dbReference type="ARBA" id="ARBA00023163"/>
    </source>
</evidence>
<dbReference type="Bgee" id="ENSACLG00000007697">
    <property type="expression patterns" value="Expressed in liver and 7 other cell types or tissues"/>
</dbReference>
<reference evidence="17" key="2">
    <citation type="submission" date="2025-08" db="UniProtKB">
        <authorList>
            <consortium name="Ensembl"/>
        </authorList>
    </citation>
    <scope>IDENTIFICATION</scope>
</reference>
<keyword evidence="7" id="KW-0013">ADP-ribosylation</keyword>
<evidence type="ECO:0000256" key="10">
    <source>
        <dbReference type="ARBA" id="ARBA00023125"/>
    </source>
</evidence>
<dbReference type="SMART" id="SM00091">
    <property type="entry name" value="PAS"/>
    <property type="match status" value="2"/>
</dbReference>
<evidence type="ECO:0000256" key="6">
    <source>
        <dbReference type="ARBA" id="ARBA00022737"/>
    </source>
</evidence>
<dbReference type="Pfam" id="PF08447">
    <property type="entry name" value="PAS_3"/>
    <property type="match status" value="1"/>
</dbReference>
<feature type="domain" description="PAS" evidence="15">
    <location>
        <begin position="149"/>
        <end position="212"/>
    </location>
</feature>
<dbReference type="InterPro" id="IPR013767">
    <property type="entry name" value="PAS_fold"/>
</dbReference>
<dbReference type="PANTHER" id="PTHR10649:SF17">
    <property type="entry name" value="ARYL HYDROCARBON RECEPTOR 2"/>
    <property type="match status" value="1"/>
</dbReference>
<evidence type="ECO:0000256" key="9">
    <source>
        <dbReference type="ARBA" id="ARBA00023108"/>
    </source>
</evidence>
<dbReference type="FunFam" id="4.10.280.10:FF:000024">
    <property type="entry name" value="Aryl hydrocarbon receptor 2"/>
    <property type="match status" value="1"/>
</dbReference>
<evidence type="ECO:0000256" key="11">
    <source>
        <dbReference type="ARBA" id="ARBA00023159"/>
    </source>
</evidence>
<keyword evidence="11" id="KW-0010">Activator</keyword>
<keyword evidence="9" id="KW-0090">Biological rhythms</keyword>
<dbReference type="AlphaFoldDB" id="A0A3P8P2K4"/>
<evidence type="ECO:0000259" key="15">
    <source>
        <dbReference type="PROSITE" id="PS50112"/>
    </source>
</evidence>
<dbReference type="InterPro" id="IPR035965">
    <property type="entry name" value="PAS-like_dom_sf"/>
</dbReference>
<organism evidence="17 18">
    <name type="scientific">Astatotilapia calliptera</name>
    <name type="common">Eastern happy</name>
    <name type="synonym">Chromis callipterus</name>
    <dbReference type="NCBI Taxonomy" id="8154"/>
    <lineage>
        <taxon>Eukaryota</taxon>
        <taxon>Metazoa</taxon>
        <taxon>Chordata</taxon>
        <taxon>Craniata</taxon>
        <taxon>Vertebrata</taxon>
        <taxon>Euteleostomi</taxon>
        <taxon>Actinopterygii</taxon>
        <taxon>Neopterygii</taxon>
        <taxon>Teleostei</taxon>
        <taxon>Neoteleostei</taxon>
        <taxon>Acanthomorphata</taxon>
        <taxon>Ovalentaria</taxon>
        <taxon>Cichlomorphae</taxon>
        <taxon>Cichliformes</taxon>
        <taxon>Cichlidae</taxon>
        <taxon>African cichlids</taxon>
        <taxon>Pseudocrenilabrinae</taxon>
        <taxon>Haplochromini</taxon>
        <taxon>Astatotilapia</taxon>
    </lineage>
</organism>
<evidence type="ECO:0000313" key="18">
    <source>
        <dbReference type="Proteomes" id="UP000265100"/>
    </source>
</evidence>
<dbReference type="Pfam" id="PF00010">
    <property type="entry name" value="HLH"/>
    <property type="match status" value="1"/>
</dbReference>
<dbReference type="InterPro" id="IPR013655">
    <property type="entry name" value="PAS_fold_3"/>
</dbReference>
<dbReference type="Pfam" id="PF00989">
    <property type="entry name" value="PAS"/>
    <property type="match status" value="1"/>
</dbReference>
<evidence type="ECO:0000256" key="14">
    <source>
        <dbReference type="SAM" id="MobiDB-lite"/>
    </source>
</evidence>
<dbReference type="GO" id="GO:0000976">
    <property type="term" value="F:transcription cis-regulatory region binding"/>
    <property type="evidence" value="ECO:0007669"/>
    <property type="project" value="TreeGrafter"/>
</dbReference>
<keyword evidence="4" id="KW-0963">Cytoplasm</keyword>
<keyword evidence="10" id="KW-0238">DNA-binding</keyword>
<dbReference type="GO" id="GO:0005634">
    <property type="term" value="C:nucleus"/>
    <property type="evidence" value="ECO:0007669"/>
    <property type="project" value="UniProtKB-SubCell"/>
</dbReference>
<dbReference type="SUPFAM" id="SSF55785">
    <property type="entry name" value="PYP-like sensor domain (PAS domain)"/>
    <property type="match status" value="2"/>
</dbReference>
<dbReference type="InterPro" id="IPR039091">
    <property type="entry name" value="AHR/AHRR"/>
</dbReference>
<reference evidence="17" key="1">
    <citation type="submission" date="2018-05" db="EMBL/GenBank/DDBJ databases">
        <authorList>
            <person name="Datahose"/>
        </authorList>
    </citation>
    <scope>NUCLEOTIDE SEQUENCE</scope>
</reference>
<dbReference type="InterPro" id="IPR011598">
    <property type="entry name" value="bHLH_dom"/>
</dbReference>
<dbReference type="Proteomes" id="UP000265100">
    <property type="component" value="Chromosome 16"/>
</dbReference>
<dbReference type="GO" id="GO:1904613">
    <property type="term" value="P:cellular response to 2,3,7,8-tetrachlorodibenzodioxine"/>
    <property type="evidence" value="ECO:0007669"/>
    <property type="project" value="UniProtKB-ARBA"/>
</dbReference>
<evidence type="ECO:0000256" key="13">
    <source>
        <dbReference type="ARBA" id="ARBA00023242"/>
    </source>
</evidence>
<evidence type="ECO:0000256" key="8">
    <source>
        <dbReference type="ARBA" id="ARBA00023015"/>
    </source>
</evidence>
<keyword evidence="13" id="KW-0539">Nucleus</keyword>
<keyword evidence="5" id="KW-0678">Repressor</keyword>
<dbReference type="InterPro" id="IPR036638">
    <property type="entry name" value="HLH_DNA-bd_sf"/>
</dbReference>
<evidence type="ECO:0000256" key="5">
    <source>
        <dbReference type="ARBA" id="ARBA00022491"/>
    </source>
</evidence>
<dbReference type="SMART" id="SM00353">
    <property type="entry name" value="HLH"/>
    <property type="match status" value="1"/>
</dbReference>
<protein>
    <recommendedName>
        <fullName evidence="3">Aryl hydrocarbon receptor</fullName>
    </recommendedName>
</protein>
<comment type="subcellular location">
    <subcellularLocation>
        <location evidence="2">Cytoplasm</location>
    </subcellularLocation>
    <subcellularLocation>
        <location evidence="1">Nucleus</location>
    </subcellularLocation>
</comment>
<dbReference type="FunFam" id="3.30.450.20:FF:000035">
    <property type="entry name" value="Aryl hydrocarbon receptor"/>
    <property type="match status" value="1"/>
</dbReference>
<evidence type="ECO:0000313" key="17">
    <source>
        <dbReference type="Ensembl" id="ENSACLP00000011240.2"/>
    </source>
</evidence>
<reference evidence="17" key="3">
    <citation type="submission" date="2025-09" db="UniProtKB">
        <authorList>
            <consortium name="Ensembl"/>
        </authorList>
    </citation>
    <scope>IDENTIFICATION</scope>
</reference>
<evidence type="ECO:0000259" key="16">
    <source>
        <dbReference type="PROSITE" id="PS50888"/>
    </source>
</evidence>
<dbReference type="GO" id="GO:0005737">
    <property type="term" value="C:cytoplasm"/>
    <property type="evidence" value="ECO:0007669"/>
    <property type="project" value="UniProtKB-SubCell"/>
</dbReference>
<name>A0A3P8P2K4_ASTCA</name>
<dbReference type="SUPFAM" id="SSF47459">
    <property type="entry name" value="HLH, helix-loop-helix DNA-binding domain"/>
    <property type="match status" value="1"/>
</dbReference>
<proteinExistence type="predicted"/>
<evidence type="ECO:0000256" key="2">
    <source>
        <dbReference type="ARBA" id="ARBA00004496"/>
    </source>
</evidence>
<accession>A0A3P8P2K4</accession>
<evidence type="ECO:0000256" key="7">
    <source>
        <dbReference type="ARBA" id="ARBA00022765"/>
    </source>
</evidence>
<feature type="region of interest" description="Disordered" evidence="14">
    <location>
        <begin position="964"/>
        <end position="987"/>
    </location>
</feature>
<dbReference type="GO" id="GO:0046983">
    <property type="term" value="F:protein dimerization activity"/>
    <property type="evidence" value="ECO:0007669"/>
    <property type="project" value="InterPro"/>
</dbReference>
<sequence length="987" mass="108792">MLGLRCWNLKQHLSQIWFHVYCLNCRIVIPETSHAFAPSGDPGTSELPCRLKQVVKVSEGNAVVKSNPSKRHRDRLNGELDRLMDLLPFPEEVRSRLDKLSVLRLSVGYLRVKSFFKATMKNSKSSVMFPGLNGHNNMDATALSEGDLLLQALNGFVMVVTSAGLVFYASPTIKDYLGFHQSDVVHQSVFDLIHTDDRSTFREQLHFALNPPAAADKDVLQSCGNTVMHNPEHLPPENSSFLERSFVCRFRCLLDNSSGFLALKFQGRLKYLHGQSLLRDNGACHRPQLALFAIAMPVQPPSIVEIRAKMLLFQTKHKLDFTPTGIDSRGKIVLGYSEIELCMKGSGYQFIHAADMMHCADNHIRMLKTGESGLTVFRLLSKPGSWVWVKSNAKIIYKGGRPEFIIAYQKAISNAEGEEYLRQRSLKLPFSFTKGEATLYNTGPTMDIPQHQSNKVFSNNDMKKDVVPGSLLDCFLSQDESLYTQTVETPLPVDQVFMDSRALVSVVSDAWQGSEATVTTSEPVVVKEEAKQSVMAVIGSFEKMVQSGDFYSALQTLEVDNAELLEWENALKRLGQEGSQSKVSSDLDSIVASDVFDYIDSILFKEKAEDCLDTVPPSCLTAISNHQQEPFTQAALVSASDLCEPQLLQAPSPDCTYSPVKGPYVHQQDAVSVPVASGQSAQMLSHRGPRPDPSLPSLQQLQLHDIFSPSIELPDLTVPDISAGNSLAPFQSHDQASVAHMGFRQDSSGQVQQSNHLLPHQSSLQAPVMAGSCHIQSSVPQPNSSPPTVMDSVPPLIPCQDFTSSNAPNIPFQFSSPRLQESLPFDKHNLPLQQWPQSQQQKLLHASMMQNGHKTMPALQSQNSQNQTRATFFPRNGTRLNGTQQGGLAGYQAAAPSSCMFSSNPDILSISEPSSLKVPGTSLDQSPPQGSCYSQWNHSEPAVDASAINLQNLRALIVPPNVPSSEHSHSIQHYLESNKHIQVSTQN</sequence>
<feature type="domain" description="BHLH" evidence="16">
    <location>
        <begin position="60"/>
        <end position="113"/>
    </location>
</feature>
<keyword evidence="8" id="KW-0805">Transcription regulation</keyword>
<dbReference type="CDD" id="cd00130">
    <property type="entry name" value="PAS"/>
    <property type="match status" value="2"/>
</dbReference>
<dbReference type="OMA" id="FHQEEDP"/>
<dbReference type="STRING" id="8154.ENSACLP00000011240"/>
<evidence type="ECO:0000256" key="1">
    <source>
        <dbReference type="ARBA" id="ARBA00004123"/>
    </source>
</evidence>
<dbReference type="PROSITE" id="PS50112">
    <property type="entry name" value="PAS"/>
    <property type="match status" value="1"/>
</dbReference>
<keyword evidence="12" id="KW-0804">Transcription</keyword>
<evidence type="ECO:0000256" key="3">
    <source>
        <dbReference type="ARBA" id="ARBA00015909"/>
    </source>
</evidence>
<dbReference type="Gene3D" id="4.10.280.10">
    <property type="entry name" value="Helix-loop-helix DNA-binding domain"/>
    <property type="match status" value="1"/>
</dbReference>
<keyword evidence="18" id="KW-1185">Reference proteome</keyword>
<dbReference type="PANTHER" id="PTHR10649">
    <property type="entry name" value="ARYL HYDROCARBON RECEPTOR"/>
    <property type="match status" value="1"/>
</dbReference>
<keyword evidence="6" id="KW-0677">Repeat</keyword>
<dbReference type="CDD" id="cd19696">
    <property type="entry name" value="bHLH-PAS_AhR_like"/>
    <property type="match status" value="1"/>
</dbReference>
<dbReference type="Gene3D" id="3.30.450.20">
    <property type="entry name" value="PAS domain"/>
    <property type="match status" value="2"/>
</dbReference>
<dbReference type="GO" id="GO:0048511">
    <property type="term" value="P:rhythmic process"/>
    <property type="evidence" value="ECO:0007669"/>
    <property type="project" value="UniProtKB-KW"/>
</dbReference>
<dbReference type="GO" id="GO:0034751">
    <property type="term" value="C:aryl hydrocarbon receptor complex"/>
    <property type="evidence" value="ECO:0007669"/>
    <property type="project" value="TreeGrafter"/>
</dbReference>
<dbReference type="FunFam" id="3.30.450.20:FF:000019">
    <property type="entry name" value="Aryl hydrocarbon receptor 1"/>
    <property type="match status" value="1"/>
</dbReference>
<dbReference type="GeneTree" id="ENSGT00940000154486"/>
<evidence type="ECO:0000256" key="4">
    <source>
        <dbReference type="ARBA" id="ARBA00022490"/>
    </source>
</evidence>